<dbReference type="KEGG" id="pseg:D3H65_25930"/>
<sequence>MKLPFITLFLVAIITGIQAQNISKETTSNFEKLSWLTGTWNRTNVKPGRTAHERWEMAGKYEMKGYGISMKEKDTAFVEKIRLVIKDDHIWYVADVPENKEPVYFKLTTITADGFTCENPAHDFPKRIDYKLNGNKLTATISAGDKAMTYLFERK</sequence>
<evidence type="ECO:0000313" key="4">
    <source>
        <dbReference type="Proteomes" id="UP000263900"/>
    </source>
</evidence>
<feature type="domain" description="DUF6265" evidence="2">
    <location>
        <begin position="34"/>
        <end position="142"/>
    </location>
</feature>
<name>A0A3B7MUZ6_9BACT</name>
<keyword evidence="1" id="KW-0732">Signal</keyword>
<gene>
    <name evidence="3" type="ORF">D3H65_25930</name>
</gene>
<keyword evidence="4" id="KW-1185">Reference proteome</keyword>
<proteinExistence type="predicted"/>
<dbReference type="OrthoDB" id="5382295at2"/>
<evidence type="ECO:0000313" key="3">
    <source>
        <dbReference type="EMBL" id="AXY77213.1"/>
    </source>
</evidence>
<dbReference type="Pfam" id="PF19780">
    <property type="entry name" value="DUF6265"/>
    <property type="match status" value="1"/>
</dbReference>
<evidence type="ECO:0000256" key="1">
    <source>
        <dbReference type="SAM" id="SignalP"/>
    </source>
</evidence>
<accession>A0A3B7MUZ6</accession>
<reference evidence="3 4" key="1">
    <citation type="submission" date="2018-09" db="EMBL/GenBank/DDBJ databases">
        <title>Genome sequencing of strain 6GH32-13.</title>
        <authorList>
            <person name="Weon H.-Y."/>
            <person name="Heo J."/>
            <person name="Kwon S.-W."/>
        </authorList>
    </citation>
    <scope>NUCLEOTIDE SEQUENCE [LARGE SCALE GENOMIC DNA]</scope>
    <source>
        <strain evidence="3 4">5GH32-13</strain>
    </source>
</reference>
<dbReference type="RefSeq" id="WP_119053089.1">
    <property type="nucleotide sequence ID" value="NZ_CP032157.1"/>
</dbReference>
<feature type="chain" id="PRO_5017583059" description="DUF6265 domain-containing protein" evidence="1">
    <location>
        <begin position="20"/>
        <end position="155"/>
    </location>
</feature>
<feature type="signal peptide" evidence="1">
    <location>
        <begin position="1"/>
        <end position="19"/>
    </location>
</feature>
<dbReference type="InterPro" id="IPR046232">
    <property type="entry name" value="DUF6265"/>
</dbReference>
<protein>
    <recommendedName>
        <fullName evidence="2">DUF6265 domain-containing protein</fullName>
    </recommendedName>
</protein>
<organism evidence="3 4">
    <name type="scientific">Paraflavitalea soli</name>
    <dbReference type="NCBI Taxonomy" id="2315862"/>
    <lineage>
        <taxon>Bacteria</taxon>
        <taxon>Pseudomonadati</taxon>
        <taxon>Bacteroidota</taxon>
        <taxon>Chitinophagia</taxon>
        <taxon>Chitinophagales</taxon>
        <taxon>Chitinophagaceae</taxon>
        <taxon>Paraflavitalea</taxon>
    </lineage>
</organism>
<evidence type="ECO:0000259" key="2">
    <source>
        <dbReference type="Pfam" id="PF19780"/>
    </source>
</evidence>
<dbReference type="Proteomes" id="UP000263900">
    <property type="component" value="Chromosome"/>
</dbReference>
<dbReference type="EMBL" id="CP032157">
    <property type="protein sequence ID" value="AXY77213.1"/>
    <property type="molecule type" value="Genomic_DNA"/>
</dbReference>
<dbReference type="AlphaFoldDB" id="A0A3B7MUZ6"/>